<dbReference type="GO" id="GO:0022857">
    <property type="term" value="F:transmembrane transporter activity"/>
    <property type="evidence" value="ECO:0007669"/>
    <property type="project" value="TreeGrafter"/>
</dbReference>
<keyword evidence="3 5" id="KW-1133">Transmembrane helix</keyword>
<dbReference type="Proteomes" id="UP000237631">
    <property type="component" value="Unassembled WGS sequence"/>
</dbReference>
<feature type="transmembrane region" description="Helical" evidence="5">
    <location>
        <begin position="166"/>
        <end position="187"/>
    </location>
</feature>
<evidence type="ECO:0000313" key="7">
    <source>
        <dbReference type="Proteomes" id="UP000237631"/>
    </source>
</evidence>
<proteinExistence type="predicted"/>
<evidence type="ECO:0000256" key="4">
    <source>
        <dbReference type="ARBA" id="ARBA00023136"/>
    </source>
</evidence>
<keyword evidence="4 5" id="KW-0472">Membrane</keyword>
<dbReference type="GO" id="GO:0016020">
    <property type="term" value="C:membrane"/>
    <property type="evidence" value="ECO:0007669"/>
    <property type="project" value="UniProtKB-SubCell"/>
</dbReference>
<dbReference type="OrthoDB" id="194139at2759"/>
<feature type="transmembrane region" description="Helical" evidence="5">
    <location>
        <begin position="422"/>
        <end position="445"/>
    </location>
</feature>
<feature type="transmembrane region" description="Helical" evidence="5">
    <location>
        <begin position="359"/>
        <end position="377"/>
    </location>
</feature>
<dbReference type="InterPro" id="IPR036259">
    <property type="entry name" value="MFS_trans_sf"/>
</dbReference>
<dbReference type="AlphaFoldDB" id="A0A2S6C0I3"/>
<reference evidence="7" key="1">
    <citation type="journal article" date="2017" name="bioRxiv">
        <title>Conservation of a gene cluster reveals novel cercosporin biosynthetic mechanisms and extends production to the genus Colletotrichum.</title>
        <authorList>
            <person name="de Jonge R."/>
            <person name="Ebert M.K."/>
            <person name="Huitt-Roehl C.R."/>
            <person name="Pal P."/>
            <person name="Suttle J.C."/>
            <person name="Spanner R.E."/>
            <person name="Neubauer J.D."/>
            <person name="Jurick W.M.II."/>
            <person name="Stott K.A."/>
            <person name="Secor G.A."/>
            <person name="Thomma B.P.H.J."/>
            <person name="Van de Peer Y."/>
            <person name="Townsend C.A."/>
            <person name="Bolton M.D."/>
        </authorList>
    </citation>
    <scope>NUCLEOTIDE SEQUENCE [LARGE SCALE GENOMIC DNA]</scope>
    <source>
        <strain evidence="7">CBS538.71</strain>
    </source>
</reference>
<dbReference type="SUPFAM" id="SSF103473">
    <property type="entry name" value="MFS general substrate transporter"/>
    <property type="match status" value="1"/>
</dbReference>
<evidence type="ECO:0000256" key="5">
    <source>
        <dbReference type="SAM" id="Phobius"/>
    </source>
</evidence>
<accession>A0A2S6C0I3</accession>
<dbReference type="PANTHER" id="PTHR23507">
    <property type="entry name" value="ZGC:174356"/>
    <property type="match status" value="1"/>
</dbReference>
<dbReference type="EMBL" id="PNEN01001563">
    <property type="protein sequence ID" value="PPJ53219.1"/>
    <property type="molecule type" value="Genomic_DNA"/>
</dbReference>
<feature type="transmembrane region" description="Helical" evidence="5">
    <location>
        <begin position="451"/>
        <end position="468"/>
    </location>
</feature>
<dbReference type="PANTHER" id="PTHR23507:SF1">
    <property type="entry name" value="FI18259P1-RELATED"/>
    <property type="match status" value="1"/>
</dbReference>
<keyword evidence="7" id="KW-1185">Reference proteome</keyword>
<evidence type="ECO:0000256" key="3">
    <source>
        <dbReference type="ARBA" id="ARBA00022989"/>
    </source>
</evidence>
<feature type="transmembrane region" description="Helical" evidence="5">
    <location>
        <begin position="103"/>
        <end position="123"/>
    </location>
</feature>
<feature type="transmembrane region" description="Helical" evidence="5">
    <location>
        <begin position="383"/>
        <end position="401"/>
    </location>
</feature>
<evidence type="ECO:0000313" key="6">
    <source>
        <dbReference type="EMBL" id="PPJ53219.1"/>
    </source>
</evidence>
<comment type="caution">
    <text evidence="6">The sequence shown here is derived from an EMBL/GenBank/DDBJ whole genome shotgun (WGS) entry which is preliminary data.</text>
</comment>
<name>A0A2S6C0I3_9PEZI</name>
<evidence type="ECO:0000256" key="1">
    <source>
        <dbReference type="ARBA" id="ARBA00004141"/>
    </source>
</evidence>
<sequence>MPRTWPAVGLLATAALGDATLRSARLFLTEQALCRRYYARYDPAVPAPDGRVDEQHCKLDVIQAELSMILGVFEAITFLVGLLATPLTTCLAPTIGLRKVMTVNVLMMSLGALYSSIVALLPAAFDIRLIWLTGFFELIGGGTPSRNALLYIHLAERISPDALSETLYRLSTLIILMSFAGTSLGALLLSIDVWLLCSLGVGFCALGLLIVPFLQHRAWLEDFAVSATTPLIDTAVPSVLHSAPVVEAAQPRAWKEAAVGALDSSRVEGYHSESVLSSLLQNRVTLVTMLMYMCNETAIYIRVAFPQWASKVFAWTLAEVNAVTAFQILVNGFVLLSLPLLTKWLLLPYLSSQRMVDHLVIQSSLLCNTIGLVLISIAPTRWLYIMALGLYSLGAALPDSLRSIMTSSLQDESQLQKVYTGISMIEAVAGLAGTTIWSITFAAGLQYGGTSLAGLCFIAAAGLFALSLHMTSVLKDLTVGKSAIVVNVLEP</sequence>
<organism evidence="6 7">
    <name type="scientific">Cercospora berteroae</name>
    <dbReference type="NCBI Taxonomy" id="357750"/>
    <lineage>
        <taxon>Eukaryota</taxon>
        <taxon>Fungi</taxon>
        <taxon>Dikarya</taxon>
        <taxon>Ascomycota</taxon>
        <taxon>Pezizomycotina</taxon>
        <taxon>Dothideomycetes</taxon>
        <taxon>Dothideomycetidae</taxon>
        <taxon>Mycosphaerellales</taxon>
        <taxon>Mycosphaerellaceae</taxon>
        <taxon>Cercospora</taxon>
    </lineage>
</organism>
<keyword evidence="2 5" id="KW-0812">Transmembrane</keyword>
<dbReference type="Gene3D" id="1.20.1250.20">
    <property type="entry name" value="MFS general substrate transporter like domains"/>
    <property type="match status" value="1"/>
</dbReference>
<feature type="transmembrane region" description="Helical" evidence="5">
    <location>
        <begin position="68"/>
        <end position="91"/>
    </location>
</feature>
<feature type="transmembrane region" description="Helical" evidence="5">
    <location>
        <begin position="284"/>
        <end position="305"/>
    </location>
</feature>
<comment type="subcellular location">
    <subcellularLocation>
        <location evidence="1">Membrane</location>
        <topology evidence="1">Multi-pass membrane protein</topology>
    </subcellularLocation>
</comment>
<protein>
    <recommendedName>
        <fullName evidence="8">Major facilitator superfamily (MFS) profile domain-containing protein</fullName>
    </recommendedName>
</protein>
<evidence type="ECO:0000256" key="2">
    <source>
        <dbReference type="ARBA" id="ARBA00022692"/>
    </source>
</evidence>
<feature type="transmembrane region" description="Helical" evidence="5">
    <location>
        <begin position="193"/>
        <end position="214"/>
    </location>
</feature>
<gene>
    <name evidence="6" type="ORF">CBER1_11825</name>
</gene>
<evidence type="ECO:0008006" key="8">
    <source>
        <dbReference type="Google" id="ProtNLM"/>
    </source>
</evidence>